<dbReference type="STRING" id="1073574.GOARA_044_00100"/>
<gene>
    <name evidence="2" type="ORF">GOARA_044_00100</name>
</gene>
<keyword evidence="1" id="KW-0812">Transmembrane</keyword>
<dbReference type="OrthoDB" id="4411497at2"/>
<evidence type="ECO:0000313" key="2">
    <source>
        <dbReference type="EMBL" id="GAB09636.1"/>
    </source>
</evidence>
<feature type="transmembrane region" description="Helical" evidence="1">
    <location>
        <begin position="237"/>
        <end position="257"/>
    </location>
</feature>
<feature type="transmembrane region" description="Helical" evidence="1">
    <location>
        <begin position="22"/>
        <end position="45"/>
    </location>
</feature>
<reference evidence="2 3" key="1">
    <citation type="submission" date="2011-11" db="EMBL/GenBank/DDBJ databases">
        <title>Whole genome shotgun sequence of Gordonia araii NBRC 100433.</title>
        <authorList>
            <person name="Yoshida Y."/>
            <person name="Hosoyama A."/>
            <person name="Tsuchikane K."/>
            <person name="Katsumata H."/>
            <person name="Yamazaki S."/>
            <person name="Fujita N."/>
        </authorList>
    </citation>
    <scope>NUCLEOTIDE SEQUENCE [LARGE SCALE GENOMIC DNA]</scope>
    <source>
        <strain evidence="2 3">NBRC 100433</strain>
    </source>
</reference>
<keyword evidence="1" id="KW-0472">Membrane</keyword>
<dbReference type="AlphaFoldDB" id="G7H1B1"/>
<evidence type="ECO:0000313" key="3">
    <source>
        <dbReference type="Proteomes" id="UP000035088"/>
    </source>
</evidence>
<protein>
    <submittedName>
        <fullName evidence="2">Putative ABC transporter permease protein</fullName>
    </submittedName>
</protein>
<sequence>MTALTAAIAAEATRASGRRSPWWFIAVPLAIALPLLITYAVAAVAERFATMTTTSITVTAVESNNSVYWVINLGVLILAVGAAHAQASAAGGPTADTERYLFGSPSTAVVARSLFYGPVAAAVALGLVVLLMSTLPRLFPVVYGGVDLGSGAGLRFCWAVPVFAFFASALGVGLAALTGSGLTAIALMLLWAGVVEDAIALIPNGMTVQQYMPFLNGIYGTGQWLALTPPWGPNGALVYFAVVAAVFVAAGIAATAVRRRRN</sequence>
<dbReference type="EMBL" id="BAEE01000044">
    <property type="protein sequence ID" value="GAB09636.1"/>
    <property type="molecule type" value="Genomic_DNA"/>
</dbReference>
<accession>G7H1B1</accession>
<feature type="transmembrane region" description="Helical" evidence="1">
    <location>
        <begin position="66"/>
        <end position="85"/>
    </location>
</feature>
<keyword evidence="1" id="KW-1133">Transmembrane helix</keyword>
<feature type="transmembrane region" description="Helical" evidence="1">
    <location>
        <begin position="114"/>
        <end position="135"/>
    </location>
</feature>
<name>G7H1B1_9ACTN</name>
<evidence type="ECO:0000256" key="1">
    <source>
        <dbReference type="SAM" id="Phobius"/>
    </source>
</evidence>
<proteinExistence type="predicted"/>
<keyword evidence="3" id="KW-1185">Reference proteome</keyword>
<dbReference type="RefSeq" id="WP_007321711.1">
    <property type="nucleotide sequence ID" value="NZ_BAEE01000044.1"/>
</dbReference>
<organism evidence="2 3">
    <name type="scientific">Gordonia araii NBRC 100433</name>
    <dbReference type="NCBI Taxonomy" id="1073574"/>
    <lineage>
        <taxon>Bacteria</taxon>
        <taxon>Bacillati</taxon>
        <taxon>Actinomycetota</taxon>
        <taxon>Actinomycetes</taxon>
        <taxon>Mycobacteriales</taxon>
        <taxon>Gordoniaceae</taxon>
        <taxon>Gordonia</taxon>
    </lineage>
</organism>
<comment type="caution">
    <text evidence="2">The sequence shown here is derived from an EMBL/GenBank/DDBJ whole genome shotgun (WGS) entry which is preliminary data.</text>
</comment>
<dbReference type="Proteomes" id="UP000035088">
    <property type="component" value="Unassembled WGS sequence"/>
</dbReference>